<dbReference type="Pfam" id="PF13515">
    <property type="entry name" value="FUSC_2"/>
    <property type="match status" value="1"/>
</dbReference>
<dbReference type="PANTHER" id="PTHR37994">
    <property type="entry name" value="ARAE_2_N DOMAIN-CONTAINING PROTEIN-RELATED"/>
    <property type="match status" value="1"/>
</dbReference>
<dbReference type="PANTHER" id="PTHR37994:SF4">
    <property type="entry name" value="ER TRANSPORTER 6TM N-TERMINAL DOMAIN-CONTAINING PROTEIN-RELATED"/>
    <property type="match status" value="1"/>
</dbReference>
<feature type="transmembrane region" description="Helical" evidence="6">
    <location>
        <begin position="772"/>
        <end position="792"/>
    </location>
</feature>
<dbReference type="eggNOG" id="KOG4711">
    <property type="taxonomic scope" value="Eukaryota"/>
</dbReference>
<sequence>MARQEGDGRPSSRGPDSTSKAAGMDGGKPKSTEESQPGSAEEKKPGRVAALFTKLGLDAPTVCTMFKGSLPPTIGIAMCHAPVVASYFITLGYLVPVISVFAMAIMPRGKFMMNLLLSLLAVCFGSAVSMLALWSAVQARLHTTPAGTPPTATPTYNSSQSAVCAVWLFANIWFGNVVRAKLPAFNLPIIIYSILVNVSATFGPIMTTSAAAQLYMQELLTAMLTALALAFGVNLLVFPVSSRVVVFKELADAMGLLRRLVALQKEYLSSLETDATFNAATHTETFLAKGDEETDVGQKKPSLTKEAEAAKALEETGSKLRELAGKLHADLPFAKRDIAWGKLDAKDLSEVYTLFRHVYIPVLGMNTIIDIIKRFSERSDWENPGGIPDETADEKDIEKRVWNEVMKQVHEPFEILSKAVDHGLEHAALCLGLVPRPKKRSNPSDADVEAGAEPMPGDPGFASVLDNRVQAFYSRKGELLRKWVEERGINFDGGAADQPSFRSERDQVQLYIIVYLENLMHAAGEAVQDLVDFADEKIQDGTMSKHRLITPTVNRLRKWVKAVFSSEDSSAEQSPDAMETGANIVDFGGGYNRKRDPEHLPPKTAWERFGNGLRKIPKFFGSEESAFGFRVACATMTIGIAAFLESTQRFFREQRLVWAMVIVSLSMTMTSGQSFFGFLCRIGGTIIAMCLSLIVWYIVDGHVPGVIVLLWLSIFINYYFIIKFPRFLTAILITIVTQVLIISYELQVLAIGRAAAERTGQPVHPTYLLAPYRVACVAGGSLIAFIWTIFPSPLTDRTWLRRDLSATLYLLANYFGVISSSLRSNVRGTAGDINMPGSPAHHLHKVSRKIYGKVMMLVSSMSQHSEWQRWEPTVGGKFPRETYHDIITRSTRIMAYLTLISYTIMHPTRVRLSDVADRGDHDERHPRRSGLRGASLSLHTRSRHPSASPTNREWLGALADVLDILKPTHHTILSTLTLLSNSLLSGQSLPPFLPLPRPYEMTRQFMRMRQSALATPDRATEDVADGAPITMVDSRTGRADDSCHHHPDPDQGVRRRHAVANILDPRNVGQPGYAEFAVLQVCTTLICGDLAGLVRAVSGLVGVVDFSFRLGASYSSLDLPAERGKRKVH</sequence>
<evidence type="ECO:0000313" key="9">
    <source>
        <dbReference type="EMBL" id="AEO69657.1"/>
    </source>
</evidence>
<feature type="region of interest" description="Disordered" evidence="5">
    <location>
        <begin position="438"/>
        <end position="459"/>
    </location>
</feature>
<reference evidence="9 10" key="1">
    <citation type="journal article" date="2011" name="Nat. Biotechnol.">
        <title>Comparative genomic analysis of the thermophilic biomass-degrading fungi Myceliophthora thermophila and Thielavia terrestris.</title>
        <authorList>
            <person name="Berka R.M."/>
            <person name="Grigoriev I.V."/>
            <person name="Otillar R."/>
            <person name="Salamov A."/>
            <person name="Grimwood J."/>
            <person name="Reid I."/>
            <person name="Ishmael N."/>
            <person name="John T."/>
            <person name="Darmond C."/>
            <person name="Moisan M.-C."/>
            <person name="Henrissat B."/>
            <person name="Coutinho P.M."/>
            <person name="Lombard V."/>
            <person name="Natvig D.O."/>
            <person name="Lindquist E."/>
            <person name="Schmutz J."/>
            <person name="Lucas S."/>
            <person name="Harris P."/>
            <person name="Powlowski J."/>
            <person name="Bellemare A."/>
            <person name="Taylor D."/>
            <person name="Butler G."/>
            <person name="de Vries R.P."/>
            <person name="Allijn I.E."/>
            <person name="van den Brink J."/>
            <person name="Ushinsky S."/>
            <person name="Storms R."/>
            <person name="Powell A.J."/>
            <person name="Paulsen I.T."/>
            <person name="Elbourne L.D.H."/>
            <person name="Baker S.E."/>
            <person name="Magnuson J."/>
            <person name="LaBoissiere S."/>
            <person name="Clutterbuck A.J."/>
            <person name="Martinez D."/>
            <person name="Wogulis M."/>
            <person name="de Leon A.L."/>
            <person name="Rey M.W."/>
            <person name="Tsang A."/>
        </authorList>
    </citation>
    <scope>NUCLEOTIDE SEQUENCE [LARGE SCALE GENOMIC DNA]</scope>
    <source>
        <strain evidence="10">ATCC 38088 / NRRL 8126</strain>
    </source>
</reference>
<evidence type="ECO:0000259" key="8">
    <source>
        <dbReference type="Pfam" id="PF13515"/>
    </source>
</evidence>
<evidence type="ECO:0000256" key="4">
    <source>
        <dbReference type="ARBA" id="ARBA00023136"/>
    </source>
</evidence>
<dbReference type="OrthoDB" id="2274698at2759"/>
<dbReference type="InterPro" id="IPR049453">
    <property type="entry name" value="Memb_transporter_dom"/>
</dbReference>
<dbReference type="GeneID" id="11524569"/>
<evidence type="ECO:0000256" key="3">
    <source>
        <dbReference type="ARBA" id="ARBA00022989"/>
    </source>
</evidence>
<evidence type="ECO:0000313" key="10">
    <source>
        <dbReference type="Proteomes" id="UP000008181"/>
    </source>
</evidence>
<evidence type="ECO:0000256" key="6">
    <source>
        <dbReference type="SAM" id="Phobius"/>
    </source>
</evidence>
<dbReference type="RefSeq" id="XP_003655993.1">
    <property type="nucleotide sequence ID" value="XM_003655945.1"/>
</dbReference>
<feature type="transmembrane region" description="Helical" evidence="6">
    <location>
        <begin position="74"/>
        <end position="103"/>
    </location>
</feature>
<feature type="domain" description="Putative ER transporter 6TM N-terminal" evidence="7">
    <location>
        <begin position="156"/>
        <end position="376"/>
    </location>
</feature>
<evidence type="ECO:0000259" key="7">
    <source>
        <dbReference type="Pfam" id="PF10337"/>
    </source>
</evidence>
<name>G2RA69_THETT</name>
<dbReference type="GO" id="GO:0016020">
    <property type="term" value="C:membrane"/>
    <property type="evidence" value="ECO:0007669"/>
    <property type="project" value="UniProtKB-SubCell"/>
</dbReference>
<keyword evidence="2 6" id="KW-0812">Transmembrane</keyword>
<feature type="transmembrane region" description="Helical" evidence="6">
    <location>
        <begin position="804"/>
        <end position="822"/>
    </location>
</feature>
<feature type="region of interest" description="Disordered" evidence="5">
    <location>
        <begin position="1"/>
        <end position="46"/>
    </location>
</feature>
<feature type="compositionally biased region" description="Basic and acidic residues" evidence="5">
    <location>
        <begin position="1"/>
        <end position="10"/>
    </location>
</feature>
<evidence type="ECO:0008006" key="11">
    <source>
        <dbReference type="Google" id="ProtNLM"/>
    </source>
</evidence>
<dbReference type="Proteomes" id="UP000008181">
    <property type="component" value="Chromosome 4"/>
</dbReference>
<proteinExistence type="predicted"/>
<dbReference type="EMBL" id="CP003012">
    <property type="protein sequence ID" value="AEO69657.1"/>
    <property type="molecule type" value="Genomic_DNA"/>
</dbReference>
<feature type="transmembrane region" description="Helical" evidence="6">
    <location>
        <begin position="219"/>
        <end position="238"/>
    </location>
</feature>
<feature type="transmembrane region" description="Helical" evidence="6">
    <location>
        <begin position="115"/>
        <end position="137"/>
    </location>
</feature>
<dbReference type="InterPro" id="IPR018823">
    <property type="entry name" value="ArAE_2_N"/>
</dbReference>
<keyword evidence="4 6" id="KW-0472">Membrane</keyword>
<protein>
    <recommendedName>
        <fullName evidence="11">ER transporter 6TM N-terminal domain-containing protein</fullName>
    </recommendedName>
</protein>
<feature type="domain" description="Integral membrane bound transporter" evidence="8">
    <location>
        <begin position="649"/>
        <end position="787"/>
    </location>
</feature>
<keyword evidence="3 6" id="KW-1133">Transmembrane helix</keyword>
<dbReference type="HOGENOM" id="CLU_001788_0_1_1"/>
<keyword evidence="10" id="KW-1185">Reference proteome</keyword>
<organism evidence="9 10">
    <name type="scientific">Thermothielavioides terrestris (strain ATCC 38088 / NRRL 8126)</name>
    <name type="common">Thielavia terrestris</name>
    <dbReference type="NCBI Taxonomy" id="578455"/>
    <lineage>
        <taxon>Eukaryota</taxon>
        <taxon>Fungi</taxon>
        <taxon>Dikarya</taxon>
        <taxon>Ascomycota</taxon>
        <taxon>Pezizomycotina</taxon>
        <taxon>Sordariomycetes</taxon>
        <taxon>Sordariomycetidae</taxon>
        <taxon>Sordariales</taxon>
        <taxon>Chaetomiaceae</taxon>
        <taxon>Thermothielavioides</taxon>
        <taxon>Thermothielavioides terrestris</taxon>
    </lineage>
</organism>
<dbReference type="AlphaFoldDB" id="G2RA69"/>
<feature type="transmembrane region" description="Helical" evidence="6">
    <location>
        <begin position="679"/>
        <end position="699"/>
    </location>
</feature>
<feature type="transmembrane region" description="Helical" evidence="6">
    <location>
        <begin position="729"/>
        <end position="752"/>
    </location>
</feature>
<dbReference type="KEGG" id="ttt:THITE_2120335"/>
<feature type="region of interest" description="Disordered" evidence="5">
    <location>
        <begin position="916"/>
        <end position="951"/>
    </location>
</feature>
<comment type="subcellular location">
    <subcellularLocation>
        <location evidence="1">Membrane</location>
        <topology evidence="1">Multi-pass membrane protein</topology>
    </subcellularLocation>
</comment>
<evidence type="ECO:0000256" key="5">
    <source>
        <dbReference type="SAM" id="MobiDB-lite"/>
    </source>
</evidence>
<gene>
    <name evidence="9" type="ORF">THITE_2120335</name>
</gene>
<feature type="transmembrane region" description="Helical" evidence="6">
    <location>
        <begin position="189"/>
        <end position="207"/>
    </location>
</feature>
<evidence type="ECO:0000256" key="2">
    <source>
        <dbReference type="ARBA" id="ARBA00022692"/>
    </source>
</evidence>
<evidence type="ECO:0000256" key="1">
    <source>
        <dbReference type="ARBA" id="ARBA00004141"/>
    </source>
</evidence>
<feature type="transmembrane region" description="Helical" evidence="6">
    <location>
        <begin position="705"/>
        <end position="722"/>
    </location>
</feature>
<feature type="compositionally biased region" description="Basic and acidic residues" evidence="5">
    <location>
        <begin position="916"/>
        <end position="925"/>
    </location>
</feature>
<dbReference type="STRING" id="578455.G2RA69"/>
<dbReference type="Pfam" id="PF10337">
    <property type="entry name" value="ArAE_2_N"/>
    <property type="match status" value="1"/>
</dbReference>
<accession>G2RA69</accession>